<evidence type="ECO:0000256" key="5">
    <source>
        <dbReference type="SAM" id="SignalP"/>
    </source>
</evidence>
<organism evidence="7 8">
    <name type="scientific">Magallana gigas</name>
    <name type="common">Pacific oyster</name>
    <name type="synonym">Crassostrea gigas</name>
    <dbReference type="NCBI Taxonomy" id="29159"/>
    <lineage>
        <taxon>Eukaryota</taxon>
        <taxon>Metazoa</taxon>
        <taxon>Spiralia</taxon>
        <taxon>Lophotrochozoa</taxon>
        <taxon>Mollusca</taxon>
        <taxon>Bivalvia</taxon>
        <taxon>Autobranchia</taxon>
        <taxon>Pteriomorphia</taxon>
        <taxon>Ostreida</taxon>
        <taxon>Ostreoidea</taxon>
        <taxon>Ostreidae</taxon>
        <taxon>Magallana</taxon>
    </lineage>
</organism>
<sequence length="267" mass="28663">MMRAAFSALSVALFLLCVKCRPSENELSESRIVGGQVADPGEWGWQVSIQYDYSNTWRHICGGTLIQQNVVLTAAQCVSGLSISSLRVAAGMNRISEGGMTTGISKVTVHPQFGSSSPGFPNDIALVELQTPFLAGGSIQIASLPSSKTEDFSNLPDCWMTGWGRTSGSSGYSDVLMEAQVTNIRNTQCVNQWNNVPSAAILDNHVCTYEIGKSSCSGDIGGPYVCMKDGQYKLVGVMSWGIQTCSGDYPSVCVRVSNYLDWISISI</sequence>
<dbReference type="CDD" id="cd00190">
    <property type="entry name" value="Tryp_SPc"/>
    <property type="match status" value="1"/>
</dbReference>
<evidence type="ECO:0000256" key="3">
    <source>
        <dbReference type="ARBA" id="ARBA00022825"/>
    </source>
</evidence>
<dbReference type="InterPro" id="IPR043504">
    <property type="entry name" value="Peptidase_S1_PA_chymotrypsin"/>
</dbReference>
<dbReference type="PRINTS" id="PR00722">
    <property type="entry name" value="CHYMOTRYPSIN"/>
</dbReference>
<keyword evidence="1" id="KW-0645">Protease</keyword>
<feature type="chain" id="PRO_5036446715" description="Peptidase S1 domain-containing protein" evidence="5">
    <location>
        <begin position="21"/>
        <end position="267"/>
    </location>
</feature>
<reference evidence="7" key="1">
    <citation type="submission" date="2022-08" db="UniProtKB">
        <authorList>
            <consortium name="EnsemblMetazoa"/>
        </authorList>
    </citation>
    <scope>IDENTIFICATION</scope>
    <source>
        <strain evidence="7">05x7-T-G4-1.051#20</strain>
    </source>
</reference>
<dbReference type="SMART" id="SM00020">
    <property type="entry name" value="Tryp_SPc"/>
    <property type="match status" value="1"/>
</dbReference>
<dbReference type="GO" id="GO:0006508">
    <property type="term" value="P:proteolysis"/>
    <property type="evidence" value="ECO:0007669"/>
    <property type="project" value="UniProtKB-KW"/>
</dbReference>
<accession>A0A8W8KKV2</accession>
<dbReference type="FunFam" id="2.40.10.10:FF:000068">
    <property type="entry name" value="transmembrane protease serine 2"/>
    <property type="match status" value="1"/>
</dbReference>
<protein>
    <recommendedName>
        <fullName evidence="6">Peptidase S1 domain-containing protein</fullName>
    </recommendedName>
</protein>
<keyword evidence="5" id="KW-0732">Signal</keyword>
<evidence type="ECO:0000313" key="8">
    <source>
        <dbReference type="Proteomes" id="UP000005408"/>
    </source>
</evidence>
<dbReference type="PANTHER" id="PTHR24252">
    <property type="entry name" value="ACROSIN-RELATED"/>
    <property type="match status" value="1"/>
</dbReference>
<keyword evidence="8" id="KW-1185">Reference proteome</keyword>
<keyword evidence="4" id="KW-1015">Disulfide bond</keyword>
<proteinExistence type="predicted"/>
<dbReference type="InterPro" id="IPR001314">
    <property type="entry name" value="Peptidase_S1A"/>
</dbReference>
<evidence type="ECO:0000256" key="1">
    <source>
        <dbReference type="ARBA" id="ARBA00022670"/>
    </source>
</evidence>
<name>A0A8W8KKV2_MAGGI</name>
<dbReference type="InterPro" id="IPR009003">
    <property type="entry name" value="Peptidase_S1_PA"/>
</dbReference>
<dbReference type="InterPro" id="IPR001254">
    <property type="entry name" value="Trypsin_dom"/>
</dbReference>
<keyword evidence="2" id="KW-0378">Hydrolase</keyword>
<dbReference type="GO" id="GO:0004252">
    <property type="term" value="F:serine-type endopeptidase activity"/>
    <property type="evidence" value="ECO:0007669"/>
    <property type="project" value="InterPro"/>
</dbReference>
<feature type="signal peptide" evidence="5">
    <location>
        <begin position="1"/>
        <end position="20"/>
    </location>
</feature>
<evidence type="ECO:0000313" key="7">
    <source>
        <dbReference type="EnsemblMetazoa" id="G24324.1:cds"/>
    </source>
</evidence>
<evidence type="ECO:0000256" key="4">
    <source>
        <dbReference type="ARBA" id="ARBA00023157"/>
    </source>
</evidence>
<dbReference type="EnsemblMetazoa" id="G24324.1">
    <property type="protein sequence ID" value="G24324.1:cds"/>
    <property type="gene ID" value="G24324"/>
</dbReference>
<evidence type="ECO:0000259" key="6">
    <source>
        <dbReference type="PROSITE" id="PS50240"/>
    </source>
</evidence>
<dbReference type="Pfam" id="PF00089">
    <property type="entry name" value="Trypsin"/>
    <property type="match status" value="1"/>
</dbReference>
<dbReference type="SUPFAM" id="SSF50494">
    <property type="entry name" value="Trypsin-like serine proteases"/>
    <property type="match status" value="1"/>
</dbReference>
<dbReference type="PANTHER" id="PTHR24252:SF8">
    <property type="entry name" value="ACROSIN"/>
    <property type="match status" value="1"/>
</dbReference>
<dbReference type="PROSITE" id="PS50240">
    <property type="entry name" value="TRYPSIN_DOM"/>
    <property type="match status" value="1"/>
</dbReference>
<keyword evidence="3" id="KW-0720">Serine protease</keyword>
<dbReference type="AlphaFoldDB" id="A0A8W8KKV2"/>
<dbReference type="FunFam" id="2.40.10.10:FF:000036">
    <property type="entry name" value="Trypsin beta"/>
    <property type="match status" value="1"/>
</dbReference>
<feature type="domain" description="Peptidase S1" evidence="6">
    <location>
        <begin position="32"/>
        <end position="267"/>
    </location>
</feature>
<dbReference type="Proteomes" id="UP000005408">
    <property type="component" value="Unassembled WGS sequence"/>
</dbReference>
<evidence type="ECO:0000256" key="2">
    <source>
        <dbReference type="ARBA" id="ARBA00022801"/>
    </source>
</evidence>
<dbReference type="Gene3D" id="2.40.10.10">
    <property type="entry name" value="Trypsin-like serine proteases"/>
    <property type="match status" value="1"/>
</dbReference>